<feature type="compositionally biased region" description="Polar residues" evidence="1">
    <location>
        <begin position="316"/>
        <end position="325"/>
    </location>
</feature>
<dbReference type="CDD" id="cd09272">
    <property type="entry name" value="RNase_HI_RT_Ty1"/>
    <property type="match status" value="1"/>
</dbReference>
<dbReference type="InterPro" id="IPR057670">
    <property type="entry name" value="SH3_retrovirus"/>
</dbReference>
<dbReference type="AlphaFoldDB" id="A0A371G7D9"/>
<keyword evidence="4" id="KW-1185">Reference proteome</keyword>
<sequence>MLTQFFQENKGKNGKSKEKHHDGDNDRVTTATYDDLVILRDFESVNLVSDESMWIIDSSATLHVTSRKEFFTSYTLGDFRVLKIGNDGVTKDMLSGLKNVELEKCSHCMARKQTRASFKKHHLLRKSELLELMHSDVCDPLKLWVHALKTNDQVLEKFKQFQALVERQLDKKVECIRYDNGGEYYGPSDCIFIGYGHDEYGYRLYDPVKKKLVRSRDVQFMEDQTIEDIDKVKKTTPKKDDSLSEIDLVQMSVHDLDIVDNNVKNDEQHNYLGDGFDISLDDDVEEEQEMSHDENPGDAFKSPPVQFKRSNKERQSSTSKNSTFHSKSKHIDVRYHWIHDALDSKLLELTKVHIDDNDADIMTKVLPRGKFESV</sequence>
<feature type="region of interest" description="Disordered" evidence="1">
    <location>
        <begin position="285"/>
        <end position="325"/>
    </location>
</feature>
<feature type="non-terminal residue" evidence="3">
    <location>
        <position position="1"/>
    </location>
</feature>
<evidence type="ECO:0000313" key="3">
    <source>
        <dbReference type="EMBL" id="RDX86444.1"/>
    </source>
</evidence>
<dbReference type="PANTHER" id="PTHR42648">
    <property type="entry name" value="TRANSPOSASE, PUTATIVE-RELATED"/>
    <property type="match status" value="1"/>
</dbReference>
<feature type="compositionally biased region" description="Basic and acidic residues" evidence="1">
    <location>
        <begin position="9"/>
        <end position="26"/>
    </location>
</feature>
<dbReference type="Proteomes" id="UP000257109">
    <property type="component" value="Unassembled WGS sequence"/>
</dbReference>
<organism evidence="3 4">
    <name type="scientific">Mucuna pruriens</name>
    <name type="common">Velvet bean</name>
    <name type="synonym">Dolichos pruriens</name>
    <dbReference type="NCBI Taxonomy" id="157652"/>
    <lineage>
        <taxon>Eukaryota</taxon>
        <taxon>Viridiplantae</taxon>
        <taxon>Streptophyta</taxon>
        <taxon>Embryophyta</taxon>
        <taxon>Tracheophyta</taxon>
        <taxon>Spermatophyta</taxon>
        <taxon>Magnoliopsida</taxon>
        <taxon>eudicotyledons</taxon>
        <taxon>Gunneridae</taxon>
        <taxon>Pentapetalae</taxon>
        <taxon>rosids</taxon>
        <taxon>fabids</taxon>
        <taxon>Fabales</taxon>
        <taxon>Fabaceae</taxon>
        <taxon>Papilionoideae</taxon>
        <taxon>50 kb inversion clade</taxon>
        <taxon>NPAAA clade</taxon>
        <taxon>indigoferoid/millettioid clade</taxon>
        <taxon>Phaseoleae</taxon>
        <taxon>Mucuna</taxon>
    </lineage>
</organism>
<feature type="region of interest" description="Disordered" evidence="1">
    <location>
        <begin position="1"/>
        <end position="26"/>
    </location>
</feature>
<evidence type="ECO:0000256" key="1">
    <source>
        <dbReference type="SAM" id="MobiDB-lite"/>
    </source>
</evidence>
<dbReference type="Pfam" id="PF25597">
    <property type="entry name" value="SH3_retrovirus"/>
    <property type="match status" value="1"/>
</dbReference>
<dbReference type="InterPro" id="IPR039537">
    <property type="entry name" value="Retrotran_Ty1/copia-like"/>
</dbReference>
<gene>
    <name evidence="3" type="ORF">CR513_32223</name>
</gene>
<reference evidence="3" key="1">
    <citation type="submission" date="2018-05" db="EMBL/GenBank/DDBJ databases">
        <title>Draft genome of Mucuna pruriens seed.</title>
        <authorList>
            <person name="Nnadi N.E."/>
            <person name="Vos R."/>
            <person name="Hasami M.H."/>
            <person name="Devisetty U.K."/>
            <person name="Aguiy J.C."/>
        </authorList>
    </citation>
    <scope>NUCLEOTIDE SEQUENCE [LARGE SCALE GENOMIC DNA]</scope>
    <source>
        <strain evidence="3">JCA_2017</strain>
    </source>
</reference>
<feature type="domain" description="Retroviral polymerase SH3-like" evidence="2">
    <location>
        <begin position="190"/>
        <end position="230"/>
    </location>
</feature>
<dbReference type="PANTHER" id="PTHR42648:SF28">
    <property type="entry name" value="TRANSPOSON-ENCODED PROTEIN WITH RIBONUCLEASE H-LIKE AND RETROVIRUS ZINC FINGER-LIKE DOMAINS"/>
    <property type="match status" value="1"/>
</dbReference>
<evidence type="ECO:0000259" key="2">
    <source>
        <dbReference type="Pfam" id="PF25597"/>
    </source>
</evidence>
<comment type="caution">
    <text evidence="3">The sequence shown here is derived from an EMBL/GenBank/DDBJ whole genome shotgun (WGS) entry which is preliminary data.</text>
</comment>
<proteinExistence type="predicted"/>
<accession>A0A371G7D9</accession>
<dbReference type="OrthoDB" id="1432605at2759"/>
<dbReference type="EMBL" id="QJKJ01006517">
    <property type="protein sequence ID" value="RDX86444.1"/>
    <property type="molecule type" value="Genomic_DNA"/>
</dbReference>
<protein>
    <recommendedName>
        <fullName evidence="2">Retroviral polymerase SH3-like domain-containing protein</fullName>
    </recommendedName>
</protein>
<name>A0A371G7D9_MUCPR</name>
<evidence type="ECO:0000313" key="4">
    <source>
        <dbReference type="Proteomes" id="UP000257109"/>
    </source>
</evidence>